<reference evidence="2 3" key="1">
    <citation type="journal article" date="2014" name="Genome Announc.">
        <title>Draft Genome Sequence of Streptomyces fradiae ATCC 19609, a Strain Highly Sensitive to Antibiotics.</title>
        <authorList>
            <person name="Bekker O.B."/>
            <person name="Klimina K.M."/>
            <person name="Vatlin A.A."/>
            <person name="Zakharevich N.V."/>
            <person name="Kasianov A.S."/>
            <person name="Danilenko V.N."/>
        </authorList>
    </citation>
    <scope>NUCLEOTIDE SEQUENCE [LARGE SCALE GENOMIC DNA]</scope>
    <source>
        <strain evidence="2 3">ATCC 19609</strain>
    </source>
</reference>
<gene>
    <name evidence="2" type="ORF">SFRA_027525</name>
</gene>
<proteinExistence type="predicted"/>
<dbReference type="EMBL" id="JNAD02000016">
    <property type="protein sequence ID" value="RKM91739.1"/>
    <property type="molecule type" value="Genomic_DNA"/>
</dbReference>
<evidence type="ECO:0000313" key="3">
    <source>
        <dbReference type="Proteomes" id="UP000028058"/>
    </source>
</evidence>
<dbReference type="Proteomes" id="UP000028058">
    <property type="component" value="Unassembled WGS sequence"/>
</dbReference>
<organism evidence="2 3">
    <name type="scientific">Streptomyces xinghaiensis</name>
    <dbReference type="NCBI Taxonomy" id="1038928"/>
    <lineage>
        <taxon>Bacteria</taxon>
        <taxon>Bacillati</taxon>
        <taxon>Actinomycetota</taxon>
        <taxon>Actinomycetes</taxon>
        <taxon>Kitasatosporales</taxon>
        <taxon>Streptomycetaceae</taxon>
        <taxon>Streptomyces</taxon>
    </lineage>
</organism>
<feature type="compositionally biased region" description="Polar residues" evidence="1">
    <location>
        <begin position="56"/>
        <end position="73"/>
    </location>
</feature>
<dbReference type="OrthoDB" id="4273660at2"/>
<comment type="caution">
    <text evidence="2">The sequence shown here is derived from an EMBL/GenBank/DDBJ whole genome shotgun (WGS) entry which is preliminary data.</text>
</comment>
<sequence length="73" mass="8042">MHTIESAGGQATVRFGDRGVCLVSAVPVRGFTVRTEQRERTTLTVTFSGQRRESEITATTTPQNKATIKETSW</sequence>
<keyword evidence="3" id="KW-1185">Reference proteome</keyword>
<feature type="region of interest" description="Disordered" evidence="1">
    <location>
        <begin position="48"/>
        <end position="73"/>
    </location>
</feature>
<evidence type="ECO:0000256" key="1">
    <source>
        <dbReference type="SAM" id="MobiDB-lite"/>
    </source>
</evidence>
<accession>A0A420UWB6</accession>
<protein>
    <submittedName>
        <fullName evidence="2">Uncharacterized protein</fullName>
    </submittedName>
</protein>
<evidence type="ECO:0000313" key="2">
    <source>
        <dbReference type="EMBL" id="RKM91739.1"/>
    </source>
</evidence>
<dbReference type="AlphaFoldDB" id="A0A420UWB6"/>
<name>A0A420UWB6_9ACTN</name>